<dbReference type="Proteomes" id="UP001162060">
    <property type="component" value="Unassembled WGS sequence"/>
</dbReference>
<dbReference type="EMBL" id="CAKLBY020000066">
    <property type="protein sequence ID" value="CAK7922482.1"/>
    <property type="molecule type" value="Genomic_DNA"/>
</dbReference>
<dbReference type="AlphaFoldDB" id="A0AAV1TMH0"/>
<comment type="caution">
    <text evidence="1">The sequence shown here is derived from an EMBL/GenBank/DDBJ whole genome shotgun (WGS) entry which is preliminary data.</text>
</comment>
<sequence length="154" mass="17156">MDRPGHLLQDKALAEFLCVEDVDFDIGSDTKVEGKEKFKPSTPVREDITHLSPNPFPGQSAATALTTLGAMYPINTSIITYPLNEEQQRMLDQAASARRKSDVQTTLQRRSEYTFTPPGVEELIRQASRHTLATWATGPEAKTPAELECRKALR</sequence>
<gene>
    <name evidence="1" type="ORF">PM001_LOCUS7653</name>
</gene>
<accession>A0AAV1TMH0</accession>
<protein>
    <submittedName>
        <fullName evidence="1">Uncharacterized protein</fullName>
    </submittedName>
</protein>
<organism evidence="1 2">
    <name type="scientific">Peronospora matthiolae</name>
    <dbReference type="NCBI Taxonomy" id="2874970"/>
    <lineage>
        <taxon>Eukaryota</taxon>
        <taxon>Sar</taxon>
        <taxon>Stramenopiles</taxon>
        <taxon>Oomycota</taxon>
        <taxon>Peronosporomycetes</taxon>
        <taxon>Peronosporales</taxon>
        <taxon>Peronosporaceae</taxon>
        <taxon>Peronospora</taxon>
    </lineage>
</organism>
<name>A0AAV1TMH0_9STRA</name>
<reference evidence="1" key="1">
    <citation type="submission" date="2024-01" db="EMBL/GenBank/DDBJ databases">
        <authorList>
            <person name="Webb A."/>
        </authorList>
    </citation>
    <scope>NUCLEOTIDE SEQUENCE</scope>
    <source>
        <strain evidence="1">Pm1</strain>
    </source>
</reference>
<evidence type="ECO:0000313" key="1">
    <source>
        <dbReference type="EMBL" id="CAK7922482.1"/>
    </source>
</evidence>
<evidence type="ECO:0000313" key="2">
    <source>
        <dbReference type="Proteomes" id="UP001162060"/>
    </source>
</evidence>
<proteinExistence type="predicted"/>